<dbReference type="Proteomes" id="UP001428341">
    <property type="component" value="Unassembled WGS sequence"/>
</dbReference>
<sequence length="468" mass="52400">MAMVQLCCKIPSKEQLLPIPKIVRQNERGFKCHCISLTENSRFSSTSDYMCKRWRSIYPKQDVAELPVQWKMSNITSHVGSFSKKASTKENLRMVRCAAESSDSECQIRILESYLAKLKDDSIQNSSESSGEIEELHSRSGEIDAKTELDSLDAYLGKLNTDAKFSTFDDQTTERNLVAAQLSISKSSKRGYMGKLKGYRELRNKDGVRSLERDLALQRTEETSNLYLISILVSIDIAVFLFEIASPIRNSEFGFFSLPLLYGAKINELILVGEWWRLVTPMFLHSGLFHVALSCWALLTFGPQVCKSYGPFTFFLIYTLGGISGNLTSFLHTPEPTVGGTGPVFAIIGAWLIYQFQNKDLIAKDVSERMFQKAILSTALSFIISNFGPVDTWAHLGAACTGIIYGFLTCPIVQLSDASSRNSQEEGITLIRQYANPCKSLMVFTIFVIILGSFIFVFEPPLDTLALR</sequence>
<keyword evidence="3 6" id="KW-0812">Transmembrane</keyword>
<comment type="caution">
    <text evidence="8">The sequence shown here is derived from an EMBL/GenBank/DDBJ whole genome shotgun (WGS) entry which is preliminary data.</text>
</comment>
<comment type="subcellular location">
    <subcellularLocation>
        <location evidence="1">Membrane</location>
        <topology evidence="1">Multi-pass membrane protein</topology>
    </subcellularLocation>
</comment>
<dbReference type="Pfam" id="PF01694">
    <property type="entry name" value="Rhomboid"/>
    <property type="match status" value="1"/>
</dbReference>
<dbReference type="GO" id="GO:0016020">
    <property type="term" value="C:membrane"/>
    <property type="evidence" value="ECO:0007669"/>
    <property type="project" value="UniProtKB-SubCell"/>
</dbReference>
<name>A0AAP0M211_9ROSI</name>
<gene>
    <name evidence="8" type="ORF">WN944_005282</name>
</gene>
<reference evidence="8 9" key="1">
    <citation type="submission" date="2024-05" db="EMBL/GenBank/DDBJ databases">
        <title>Haplotype-resolved chromosome-level genome assembly of Huyou (Citrus changshanensis).</title>
        <authorList>
            <person name="Miao C."/>
            <person name="Chen W."/>
            <person name="Wu Y."/>
            <person name="Wang L."/>
            <person name="Zhao S."/>
            <person name="Grierson D."/>
            <person name="Xu C."/>
            <person name="Chen K."/>
        </authorList>
    </citation>
    <scope>NUCLEOTIDE SEQUENCE [LARGE SCALE GENOMIC DNA]</scope>
    <source>
        <strain evidence="8">01-14</strain>
        <tissue evidence="8">Leaf</tissue>
    </source>
</reference>
<feature type="transmembrane region" description="Helical" evidence="6">
    <location>
        <begin position="441"/>
        <end position="458"/>
    </location>
</feature>
<dbReference type="Gene3D" id="1.20.1540.10">
    <property type="entry name" value="Rhomboid-like"/>
    <property type="match status" value="1"/>
</dbReference>
<dbReference type="PANTHER" id="PTHR43731">
    <property type="entry name" value="RHOMBOID PROTEASE"/>
    <property type="match status" value="1"/>
</dbReference>
<dbReference type="AlphaFoldDB" id="A0AAP0M211"/>
<dbReference type="GO" id="GO:0004252">
    <property type="term" value="F:serine-type endopeptidase activity"/>
    <property type="evidence" value="ECO:0007669"/>
    <property type="project" value="InterPro"/>
</dbReference>
<evidence type="ECO:0000256" key="1">
    <source>
        <dbReference type="ARBA" id="ARBA00004141"/>
    </source>
</evidence>
<evidence type="ECO:0000256" key="3">
    <source>
        <dbReference type="ARBA" id="ARBA00022692"/>
    </source>
</evidence>
<dbReference type="InterPro" id="IPR035952">
    <property type="entry name" value="Rhomboid-like_sf"/>
</dbReference>
<evidence type="ECO:0000256" key="6">
    <source>
        <dbReference type="SAM" id="Phobius"/>
    </source>
</evidence>
<feature type="transmembrane region" description="Helical" evidence="6">
    <location>
        <begin position="282"/>
        <end position="301"/>
    </location>
</feature>
<evidence type="ECO:0000313" key="8">
    <source>
        <dbReference type="EMBL" id="KAK9194575.1"/>
    </source>
</evidence>
<keyword evidence="5 6" id="KW-0472">Membrane</keyword>
<evidence type="ECO:0000256" key="5">
    <source>
        <dbReference type="ARBA" id="ARBA00023136"/>
    </source>
</evidence>
<organism evidence="8 9">
    <name type="scientific">Citrus x changshan-huyou</name>
    <dbReference type="NCBI Taxonomy" id="2935761"/>
    <lineage>
        <taxon>Eukaryota</taxon>
        <taxon>Viridiplantae</taxon>
        <taxon>Streptophyta</taxon>
        <taxon>Embryophyta</taxon>
        <taxon>Tracheophyta</taxon>
        <taxon>Spermatophyta</taxon>
        <taxon>Magnoliopsida</taxon>
        <taxon>eudicotyledons</taxon>
        <taxon>Gunneridae</taxon>
        <taxon>Pentapetalae</taxon>
        <taxon>rosids</taxon>
        <taxon>malvids</taxon>
        <taxon>Sapindales</taxon>
        <taxon>Rutaceae</taxon>
        <taxon>Aurantioideae</taxon>
        <taxon>Citrus</taxon>
    </lineage>
</organism>
<protein>
    <recommendedName>
        <fullName evidence="7">Peptidase S54 rhomboid domain-containing protein</fullName>
    </recommendedName>
</protein>
<keyword evidence="9" id="KW-1185">Reference proteome</keyword>
<evidence type="ECO:0000259" key="7">
    <source>
        <dbReference type="Pfam" id="PF01694"/>
    </source>
</evidence>
<proteinExistence type="inferred from homology"/>
<feature type="domain" description="Peptidase S54 rhomboid" evidence="7">
    <location>
        <begin position="273"/>
        <end position="411"/>
    </location>
</feature>
<keyword evidence="4 6" id="KW-1133">Transmembrane helix</keyword>
<feature type="transmembrane region" description="Helical" evidence="6">
    <location>
        <begin position="313"/>
        <end position="331"/>
    </location>
</feature>
<dbReference type="InterPro" id="IPR050925">
    <property type="entry name" value="Rhomboid_protease_S54"/>
</dbReference>
<evidence type="ECO:0000256" key="2">
    <source>
        <dbReference type="ARBA" id="ARBA00009045"/>
    </source>
</evidence>
<evidence type="ECO:0000256" key="4">
    <source>
        <dbReference type="ARBA" id="ARBA00022989"/>
    </source>
</evidence>
<accession>A0AAP0M211</accession>
<feature type="transmembrane region" description="Helical" evidence="6">
    <location>
        <begin position="337"/>
        <end position="354"/>
    </location>
</feature>
<feature type="transmembrane region" description="Helical" evidence="6">
    <location>
        <begin position="226"/>
        <end position="246"/>
    </location>
</feature>
<evidence type="ECO:0000313" key="9">
    <source>
        <dbReference type="Proteomes" id="UP001428341"/>
    </source>
</evidence>
<dbReference type="PANTHER" id="PTHR43731:SF30">
    <property type="entry name" value="RHOMBOID-LIKE PROTEIN 9, CHLOROPLASTIC"/>
    <property type="match status" value="1"/>
</dbReference>
<dbReference type="SUPFAM" id="SSF144091">
    <property type="entry name" value="Rhomboid-like"/>
    <property type="match status" value="1"/>
</dbReference>
<comment type="similarity">
    <text evidence="2">Belongs to the peptidase S54 family.</text>
</comment>
<dbReference type="EMBL" id="JBCGBO010000006">
    <property type="protein sequence ID" value="KAK9194575.1"/>
    <property type="molecule type" value="Genomic_DNA"/>
</dbReference>
<dbReference type="InterPro" id="IPR022764">
    <property type="entry name" value="Peptidase_S54_rhomboid_dom"/>
</dbReference>
<dbReference type="FunFam" id="1.20.1540.10:FF:000017">
    <property type="entry name" value="RHOMBOID-like protein 9, chloroplastic"/>
    <property type="match status" value="1"/>
</dbReference>